<dbReference type="InterPro" id="IPR051918">
    <property type="entry name" value="STPP_CPPED1"/>
</dbReference>
<organism evidence="2 3">
    <name type="scientific">Brevibacillus fluminis</name>
    <dbReference type="NCBI Taxonomy" id="511487"/>
    <lineage>
        <taxon>Bacteria</taxon>
        <taxon>Bacillati</taxon>
        <taxon>Bacillota</taxon>
        <taxon>Bacilli</taxon>
        <taxon>Bacillales</taxon>
        <taxon>Paenibacillaceae</taxon>
        <taxon>Brevibacillus</taxon>
    </lineage>
</organism>
<reference evidence="2 3" key="1">
    <citation type="submission" date="2018-10" db="EMBL/GenBank/DDBJ databases">
        <title>Phylogenomics of Brevibacillus.</title>
        <authorList>
            <person name="Dunlap C."/>
        </authorList>
    </citation>
    <scope>NUCLEOTIDE SEQUENCE [LARGE SCALE GENOMIC DNA]</scope>
    <source>
        <strain evidence="2 3">JCM 15716</strain>
    </source>
</reference>
<sequence>MAVKQNETLTDISLKVLNKRMANRKSPNIPFVFFGDTWFDWGDATKQTLNKGKRDAIRRFQIFLSCLETSSQLNPKPLFILYGGDAVFSGSVEQLTYFKTTVARFVKNTNIAFFMVPGNHERNGVGGTLQNYQNIIGPRKGDKTVHEIGLNYHINTPDLRLIMLNDVGPVSGESRYGITPSALASFESGIKTRKDVVVVMHVPPKVGSFSKFPSSEAFPISTPADKAFITSLSKAKNAKLVLVSHIHNLLLRGQIAGKPAVLNGNGGAGTDTQPTPQPTITSFMFFKNNKSIVFTGNKKVRVNTAFRPTKVFISTKQGIITVPICSS</sequence>
<feature type="domain" description="Calcineurin-like phosphoesterase" evidence="1">
    <location>
        <begin position="30"/>
        <end position="248"/>
    </location>
</feature>
<gene>
    <name evidence="2" type="ORF">EDM56_07790</name>
</gene>
<comment type="caution">
    <text evidence="2">The sequence shown here is derived from an EMBL/GenBank/DDBJ whole genome shotgun (WGS) entry which is preliminary data.</text>
</comment>
<dbReference type="RefSeq" id="WP_122917332.1">
    <property type="nucleotide sequence ID" value="NZ_RHHQ01000007.1"/>
</dbReference>
<keyword evidence="3" id="KW-1185">Reference proteome</keyword>
<dbReference type="Proteomes" id="UP000271031">
    <property type="component" value="Unassembled WGS sequence"/>
</dbReference>
<name>A0A3M8DQJ0_9BACL</name>
<evidence type="ECO:0000313" key="3">
    <source>
        <dbReference type="Proteomes" id="UP000271031"/>
    </source>
</evidence>
<dbReference type="OrthoDB" id="9809781at2"/>
<accession>A0A3M8DQJ0</accession>
<dbReference type="SUPFAM" id="SSF56300">
    <property type="entry name" value="Metallo-dependent phosphatases"/>
    <property type="match status" value="1"/>
</dbReference>
<dbReference type="AlphaFoldDB" id="A0A3M8DQJ0"/>
<protein>
    <recommendedName>
        <fullName evidence="1">Calcineurin-like phosphoesterase domain-containing protein</fullName>
    </recommendedName>
</protein>
<dbReference type="EMBL" id="RHHQ01000007">
    <property type="protein sequence ID" value="RNB90406.1"/>
    <property type="molecule type" value="Genomic_DNA"/>
</dbReference>
<dbReference type="Gene3D" id="3.60.21.10">
    <property type="match status" value="1"/>
</dbReference>
<evidence type="ECO:0000313" key="2">
    <source>
        <dbReference type="EMBL" id="RNB90406.1"/>
    </source>
</evidence>
<dbReference type="PANTHER" id="PTHR43143:SF1">
    <property type="entry name" value="SERINE_THREONINE-PROTEIN PHOSPHATASE CPPED1"/>
    <property type="match status" value="1"/>
</dbReference>
<dbReference type="InterPro" id="IPR029052">
    <property type="entry name" value="Metallo-depent_PP-like"/>
</dbReference>
<dbReference type="GO" id="GO:0016787">
    <property type="term" value="F:hydrolase activity"/>
    <property type="evidence" value="ECO:0007669"/>
    <property type="project" value="InterPro"/>
</dbReference>
<dbReference type="Pfam" id="PF00149">
    <property type="entry name" value="Metallophos"/>
    <property type="match status" value="1"/>
</dbReference>
<proteinExistence type="predicted"/>
<evidence type="ECO:0000259" key="1">
    <source>
        <dbReference type="Pfam" id="PF00149"/>
    </source>
</evidence>
<dbReference type="InterPro" id="IPR004843">
    <property type="entry name" value="Calcineurin-like_PHP"/>
</dbReference>
<dbReference type="PANTHER" id="PTHR43143">
    <property type="entry name" value="METALLOPHOSPHOESTERASE, CALCINEURIN SUPERFAMILY"/>
    <property type="match status" value="1"/>
</dbReference>